<keyword evidence="4" id="KW-1185">Reference proteome</keyword>
<proteinExistence type="predicted"/>
<gene>
    <name evidence="3" type="ORF">POM88_008729</name>
</gene>
<evidence type="ECO:0000259" key="2">
    <source>
        <dbReference type="Pfam" id="PF08268"/>
    </source>
</evidence>
<dbReference type="EMBL" id="JAUIZM010000002">
    <property type="protein sequence ID" value="KAK1398866.1"/>
    <property type="molecule type" value="Genomic_DNA"/>
</dbReference>
<evidence type="ECO:0008006" key="5">
    <source>
        <dbReference type="Google" id="ProtNLM"/>
    </source>
</evidence>
<dbReference type="Gene3D" id="1.20.1280.50">
    <property type="match status" value="1"/>
</dbReference>
<dbReference type="InterPro" id="IPR050796">
    <property type="entry name" value="SCF_F-box_component"/>
</dbReference>
<dbReference type="PANTHER" id="PTHR31672">
    <property type="entry name" value="BNACNNG10540D PROTEIN"/>
    <property type="match status" value="1"/>
</dbReference>
<dbReference type="InterPro" id="IPR017451">
    <property type="entry name" value="F-box-assoc_interact_dom"/>
</dbReference>
<reference evidence="3" key="2">
    <citation type="submission" date="2023-05" db="EMBL/GenBank/DDBJ databases">
        <authorList>
            <person name="Schelkunov M.I."/>
        </authorList>
    </citation>
    <scope>NUCLEOTIDE SEQUENCE</scope>
    <source>
        <strain evidence="3">Hsosn_3</strain>
        <tissue evidence="3">Leaf</tissue>
    </source>
</reference>
<protein>
    <recommendedName>
        <fullName evidence="5">F-box domain-containing protein</fullName>
    </recommendedName>
</protein>
<dbReference type="PANTHER" id="PTHR31672:SF13">
    <property type="entry name" value="F-BOX PROTEIN CPR30-LIKE"/>
    <property type="match status" value="1"/>
</dbReference>
<evidence type="ECO:0000259" key="1">
    <source>
        <dbReference type="Pfam" id="PF00646"/>
    </source>
</evidence>
<dbReference type="Pfam" id="PF00646">
    <property type="entry name" value="F-box"/>
    <property type="match status" value="1"/>
</dbReference>
<dbReference type="CDD" id="cd22157">
    <property type="entry name" value="F-box_AtFBW1-like"/>
    <property type="match status" value="1"/>
</dbReference>
<feature type="domain" description="F-box associated beta-propeller type 3" evidence="2">
    <location>
        <begin position="294"/>
        <end position="364"/>
    </location>
</feature>
<organism evidence="3 4">
    <name type="scientific">Heracleum sosnowskyi</name>
    <dbReference type="NCBI Taxonomy" id="360622"/>
    <lineage>
        <taxon>Eukaryota</taxon>
        <taxon>Viridiplantae</taxon>
        <taxon>Streptophyta</taxon>
        <taxon>Embryophyta</taxon>
        <taxon>Tracheophyta</taxon>
        <taxon>Spermatophyta</taxon>
        <taxon>Magnoliopsida</taxon>
        <taxon>eudicotyledons</taxon>
        <taxon>Gunneridae</taxon>
        <taxon>Pentapetalae</taxon>
        <taxon>asterids</taxon>
        <taxon>campanulids</taxon>
        <taxon>Apiales</taxon>
        <taxon>Apiaceae</taxon>
        <taxon>Apioideae</taxon>
        <taxon>apioid superclade</taxon>
        <taxon>Tordylieae</taxon>
        <taxon>Tordyliinae</taxon>
        <taxon>Heracleum</taxon>
    </lineage>
</organism>
<sequence>MAEKSITDLPQGMITKILLHHAITASTTTPTLLSILNPPRDEYGWLDMAMEELEVDIIKSGSGDPELQRQQRRQLIAEASLGQDLLTSALNFDRLVIPPLFERTGVISSCNGIICLANPVGNVAYLWNPSIKQYKKVPPPNLNVTTSLLRNDIGFGYDFISNDYKEGMITEVLVRLPVKTVLQCKSVCKPWLSIISNPHFIKSQLHHAIVASQNNPTLLTLAKPPPTEAELLSLSFVRDLTSPYPFHFATLAAELQHQKKRQLIDEALLDVNGQDLSSSPVHFDRVVIPRVFYPHIQIVGSCNGVICLSGMGARVIYLWNPSIRQCKKLDTAPTRQTSSAVDIGFGYDSVSKDYKVLTVVYEQNADANYSTNAN</sequence>
<dbReference type="InterPro" id="IPR013187">
    <property type="entry name" value="F-box-assoc_dom_typ3"/>
</dbReference>
<evidence type="ECO:0000313" key="3">
    <source>
        <dbReference type="EMBL" id="KAK1398866.1"/>
    </source>
</evidence>
<name>A0AAD8N7M6_9APIA</name>
<dbReference type="NCBIfam" id="TIGR01640">
    <property type="entry name" value="F_box_assoc_1"/>
    <property type="match status" value="1"/>
</dbReference>
<dbReference type="SUPFAM" id="SSF81383">
    <property type="entry name" value="F-box domain"/>
    <property type="match status" value="1"/>
</dbReference>
<dbReference type="Proteomes" id="UP001237642">
    <property type="component" value="Unassembled WGS sequence"/>
</dbReference>
<reference evidence="3" key="1">
    <citation type="submission" date="2023-02" db="EMBL/GenBank/DDBJ databases">
        <title>Genome of toxic invasive species Heracleum sosnowskyi carries increased number of genes despite the absence of recent whole-genome duplications.</title>
        <authorList>
            <person name="Schelkunov M."/>
            <person name="Shtratnikova V."/>
            <person name="Makarenko M."/>
            <person name="Klepikova A."/>
            <person name="Omelchenko D."/>
            <person name="Novikova G."/>
            <person name="Obukhova E."/>
            <person name="Bogdanov V."/>
            <person name="Penin A."/>
            <person name="Logacheva M."/>
        </authorList>
    </citation>
    <scope>NUCLEOTIDE SEQUENCE</scope>
    <source>
        <strain evidence="3">Hsosn_3</strain>
        <tissue evidence="3">Leaf</tissue>
    </source>
</reference>
<feature type="domain" description="F-box" evidence="1">
    <location>
        <begin position="169"/>
        <end position="201"/>
    </location>
</feature>
<dbReference type="InterPro" id="IPR036047">
    <property type="entry name" value="F-box-like_dom_sf"/>
</dbReference>
<evidence type="ECO:0000313" key="4">
    <source>
        <dbReference type="Proteomes" id="UP001237642"/>
    </source>
</evidence>
<dbReference type="AlphaFoldDB" id="A0AAD8N7M6"/>
<dbReference type="Pfam" id="PF08268">
    <property type="entry name" value="FBA_3"/>
    <property type="match status" value="1"/>
</dbReference>
<comment type="caution">
    <text evidence="3">The sequence shown here is derived from an EMBL/GenBank/DDBJ whole genome shotgun (WGS) entry which is preliminary data.</text>
</comment>
<accession>A0AAD8N7M6</accession>
<dbReference type="InterPro" id="IPR001810">
    <property type="entry name" value="F-box_dom"/>
</dbReference>